<comment type="caution">
    <text evidence="3">The sequence shown here is derived from an EMBL/GenBank/DDBJ whole genome shotgun (WGS) entry which is preliminary data.</text>
</comment>
<feature type="transmembrane region" description="Helical" evidence="2">
    <location>
        <begin position="191"/>
        <end position="210"/>
    </location>
</feature>
<feature type="transmembrane region" description="Helical" evidence="2">
    <location>
        <begin position="100"/>
        <end position="120"/>
    </location>
</feature>
<gene>
    <name evidence="3" type="ORF">IFR04_007196</name>
</gene>
<keyword evidence="2" id="KW-1133">Transmembrane helix</keyword>
<evidence type="ECO:0000256" key="2">
    <source>
        <dbReference type="SAM" id="Phobius"/>
    </source>
</evidence>
<feature type="compositionally biased region" description="Low complexity" evidence="1">
    <location>
        <begin position="31"/>
        <end position="43"/>
    </location>
</feature>
<dbReference type="InterPro" id="IPR039261">
    <property type="entry name" value="FNR_nucleotide-bd"/>
</dbReference>
<keyword evidence="2" id="KW-0472">Membrane</keyword>
<accession>A0A8H7W6T2</accession>
<evidence type="ECO:0008006" key="5">
    <source>
        <dbReference type="Google" id="ProtNLM"/>
    </source>
</evidence>
<feature type="transmembrane region" description="Helical" evidence="2">
    <location>
        <begin position="151"/>
        <end position="171"/>
    </location>
</feature>
<evidence type="ECO:0000256" key="1">
    <source>
        <dbReference type="SAM" id="MobiDB-lite"/>
    </source>
</evidence>
<keyword evidence="4" id="KW-1185">Reference proteome</keyword>
<organism evidence="3 4">
    <name type="scientific">Cadophora malorum</name>
    <dbReference type="NCBI Taxonomy" id="108018"/>
    <lineage>
        <taxon>Eukaryota</taxon>
        <taxon>Fungi</taxon>
        <taxon>Dikarya</taxon>
        <taxon>Ascomycota</taxon>
        <taxon>Pezizomycotina</taxon>
        <taxon>Leotiomycetes</taxon>
        <taxon>Helotiales</taxon>
        <taxon>Ploettnerulaceae</taxon>
        <taxon>Cadophora</taxon>
    </lineage>
</organism>
<dbReference type="OrthoDB" id="3142841at2759"/>
<dbReference type="SUPFAM" id="SSF52343">
    <property type="entry name" value="Ferredoxin reductase-like, C-terminal NADP-linked domain"/>
    <property type="match status" value="1"/>
</dbReference>
<protein>
    <recommendedName>
        <fullName evidence="5">Integral membrane protein TmpA</fullName>
    </recommendedName>
</protein>
<reference evidence="3" key="1">
    <citation type="submission" date="2021-02" db="EMBL/GenBank/DDBJ databases">
        <title>Genome sequence Cadophora malorum strain M34.</title>
        <authorList>
            <person name="Stefanovic E."/>
            <person name="Vu D."/>
            <person name="Scully C."/>
            <person name="Dijksterhuis J."/>
            <person name="Roader J."/>
            <person name="Houbraken J."/>
        </authorList>
    </citation>
    <scope>NUCLEOTIDE SEQUENCE</scope>
    <source>
        <strain evidence="3">M34</strain>
    </source>
</reference>
<feature type="region of interest" description="Disordered" evidence="1">
    <location>
        <begin position="1"/>
        <end position="59"/>
    </location>
</feature>
<dbReference type="PANTHER" id="PTHR33927">
    <property type="entry name" value="TRANSMEMBRANE PROTEIN"/>
    <property type="match status" value="1"/>
</dbReference>
<keyword evidence="2" id="KW-0812">Transmembrane</keyword>
<evidence type="ECO:0000313" key="4">
    <source>
        <dbReference type="Proteomes" id="UP000664132"/>
    </source>
</evidence>
<dbReference type="InterPro" id="IPR052979">
    <property type="entry name" value="Adenylate-forming_domain"/>
</dbReference>
<sequence>MKSGDRRDPTSVPMATHEASLLPKVPQPVQISPAPSSITSCSSFTGKKSTPLPPKHHSRPIRHARHTFLDVYRRLFSVVFALNAVGVGVLLWIYNGVYGSVFLGHLATAAAANIMVALLARQDYIVNAMFKICWSVPFSAPLRLRRILTKVYEYGGVHSGAAVSSLIWFTLFTGFLTNQFIIHDHLRSPAFITTSYILLLLLICIVMTAYPRFRFSSHNTFENFHRWGGWFSLAIFWAEIVLFVHARTPRIGPALVKQPAFYFLLISSLHALLPWLRLHRLHVSSEKLSNHAIRLHFTEPVPLFVGLRISDAPLREWHSFACIPARSGSGGSVLISNAGDWTKRTIQNPKPYYWVKGIPVTGVLCMARIFRKVVVVTTGSGIGPCLAVIQDIPTRGTKCRVVWSTPSPLQTYGSEICDSVIAVDREAVIIDTRKDGRPDLTAIAWNLYCREEAEAVFVISNPKLTRKVVYGLQARGVPAFGPISDS</sequence>
<dbReference type="Proteomes" id="UP000664132">
    <property type="component" value="Unassembled WGS sequence"/>
</dbReference>
<feature type="transmembrane region" description="Helical" evidence="2">
    <location>
        <begin position="230"/>
        <end position="248"/>
    </location>
</feature>
<dbReference type="AlphaFoldDB" id="A0A8H7W6T2"/>
<name>A0A8H7W6T2_9HELO</name>
<evidence type="ECO:0000313" key="3">
    <source>
        <dbReference type="EMBL" id="KAG4419696.1"/>
    </source>
</evidence>
<dbReference type="EMBL" id="JAFJYH010000100">
    <property type="protein sequence ID" value="KAG4419696.1"/>
    <property type="molecule type" value="Genomic_DNA"/>
</dbReference>
<proteinExistence type="predicted"/>
<feature type="transmembrane region" description="Helical" evidence="2">
    <location>
        <begin position="75"/>
        <end position="94"/>
    </location>
</feature>
<dbReference type="PANTHER" id="PTHR33927:SF5">
    <property type="entry name" value="ENZYME, PUTATIVE (AFU_ORTHOLOGUE AFUA_8G01222)-RELATED"/>
    <property type="match status" value="1"/>
</dbReference>